<reference evidence="1 2" key="1">
    <citation type="submission" date="2019-03" db="EMBL/GenBank/DDBJ databases">
        <title>Single cell metagenomics reveals metabolic interactions within the superorganism composed of flagellate Streblomastix strix and complex community of Bacteroidetes bacteria on its surface.</title>
        <authorList>
            <person name="Treitli S.C."/>
            <person name="Kolisko M."/>
            <person name="Husnik F."/>
            <person name="Keeling P."/>
            <person name="Hampl V."/>
        </authorList>
    </citation>
    <scope>NUCLEOTIDE SEQUENCE [LARGE SCALE GENOMIC DNA]</scope>
    <source>
        <strain evidence="1">ST1C</strain>
    </source>
</reference>
<gene>
    <name evidence="1" type="ORF">EZS28_020961</name>
</gene>
<dbReference type="Proteomes" id="UP000324800">
    <property type="component" value="Unassembled WGS sequence"/>
</dbReference>
<dbReference type="EMBL" id="SNRW01006206">
    <property type="protein sequence ID" value="KAA6383512.1"/>
    <property type="molecule type" value="Genomic_DNA"/>
</dbReference>
<dbReference type="AlphaFoldDB" id="A0A5J4VLQ6"/>
<proteinExistence type="predicted"/>
<sequence length="243" mass="27150">MMQLNGQVELFLPPLEYMPINQHFIQGNTQQQQQTQTGRIPKIINEQDLDSIFPQLSYVAVPASPLLNEGVIYKQGANDNDKEFYTGKYNQPTPVVITAIGRNLPKPVAQLLQRVISYREKAPFLRLRQAQHNLSTLIRWGRLNFTISNDGSVNIESAIQKFDKDTDNISTTSKSSTSSQRKKQIINQEMKIDQLNQGYAPLSDRSNLSQLAPGGGASLFGVAIQGQTLIAENQNLHSVETLI</sequence>
<accession>A0A5J4VLQ6</accession>
<evidence type="ECO:0000313" key="2">
    <source>
        <dbReference type="Proteomes" id="UP000324800"/>
    </source>
</evidence>
<name>A0A5J4VLQ6_9EUKA</name>
<evidence type="ECO:0000313" key="1">
    <source>
        <dbReference type="EMBL" id="KAA6383512.1"/>
    </source>
</evidence>
<organism evidence="1 2">
    <name type="scientific">Streblomastix strix</name>
    <dbReference type="NCBI Taxonomy" id="222440"/>
    <lineage>
        <taxon>Eukaryota</taxon>
        <taxon>Metamonada</taxon>
        <taxon>Preaxostyla</taxon>
        <taxon>Oxymonadida</taxon>
        <taxon>Streblomastigidae</taxon>
        <taxon>Streblomastix</taxon>
    </lineage>
</organism>
<comment type="caution">
    <text evidence="1">The sequence shown here is derived from an EMBL/GenBank/DDBJ whole genome shotgun (WGS) entry which is preliminary data.</text>
</comment>
<protein>
    <submittedName>
        <fullName evidence="1">Uncharacterized protein</fullName>
    </submittedName>
</protein>